<reference evidence="1" key="1">
    <citation type="submission" date="2020-11" db="EMBL/GenBank/DDBJ databases">
        <authorList>
            <consortium name="DOE Joint Genome Institute"/>
            <person name="Ahrendt S."/>
            <person name="Riley R."/>
            <person name="Andreopoulos W."/>
            <person name="Labutti K."/>
            <person name="Pangilinan J."/>
            <person name="Ruiz-Duenas F.J."/>
            <person name="Barrasa J.M."/>
            <person name="Sanchez-Garcia M."/>
            <person name="Camarero S."/>
            <person name="Miyauchi S."/>
            <person name="Serrano A."/>
            <person name="Linde D."/>
            <person name="Babiker R."/>
            <person name="Drula E."/>
            <person name="Ayuso-Fernandez I."/>
            <person name="Pacheco R."/>
            <person name="Padilla G."/>
            <person name="Ferreira P."/>
            <person name="Barriuso J."/>
            <person name="Kellner H."/>
            <person name="Castanera R."/>
            <person name="Alfaro M."/>
            <person name="Ramirez L."/>
            <person name="Pisabarro A.G."/>
            <person name="Kuo A."/>
            <person name="Tritt A."/>
            <person name="Lipzen A."/>
            <person name="He G."/>
            <person name="Yan M."/>
            <person name="Ng V."/>
            <person name="Cullen D."/>
            <person name="Martin F."/>
            <person name="Rosso M.-N."/>
            <person name="Henrissat B."/>
            <person name="Hibbett D."/>
            <person name="Martinez A.T."/>
            <person name="Grigoriev I.V."/>
        </authorList>
    </citation>
    <scope>NUCLEOTIDE SEQUENCE</scope>
    <source>
        <strain evidence="1">AH 40177</strain>
    </source>
</reference>
<dbReference type="Proteomes" id="UP000772434">
    <property type="component" value="Unassembled WGS sequence"/>
</dbReference>
<evidence type="ECO:0000313" key="1">
    <source>
        <dbReference type="EMBL" id="KAF9052530.1"/>
    </source>
</evidence>
<accession>A0A9P5TY06</accession>
<evidence type="ECO:0000313" key="2">
    <source>
        <dbReference type="Proteomes" id="UP000772434"/>
    </source>
</evidence>
<organism evidence="1 2">
    <name type="scientific">Rhodocollybia butyracea</name>
    <dbReference type="NCBI Taxonomy" id="206335"/>
    <lineage>
        <taxon>Eukaryota</taxon>
        <taxon>Fungi</taxon>
        <taxon>Dikarya</taxon>
        <taxon>Basidiomycota</taxon>
        <taxon>Agaricomycotina</taxon>
        <taxon>Agaricomycetes</taxon>
        <taxon>Agaricomycetidae</taxon>
        <taxon>Agaricales</taxon>
        <taxon>Marasmiineae</taxon>
        <taxon>Omphalotaceae</taxon>
        <taxon>Rhodocollybia</taxon>
    </lineage>
</organism>
<keyword evidence="2" id="KW-1185">Reference proteome</keyword>
<dbReference type="AlphaFoldDB" id="A0A9P5TY06"/>
<comment type="caution">
    <text evidence="1">The sequence shown here is derived from an EMBL/GenBank/DDBJ whole genome shotgun (WGS) entry which is preliminary data.</text>
</comment>
<sequence>MHTVLAIPCSRCYFCGLVTSFFVLQHARAPWSGFAIVSLCRRTSNQPEGIAVALSPEA</sequence>
<name>A0A9P5TY06_9AGAR</name>
<protein>
    <submittedName>
        <fullName evidence="1">Uncharacterized protein</fullName>
    </submittedName>
</protein>
<gene>
    <name evidence="1" type="ORF">BDP27DRAFT_1408805</name>
</gene>
<dbReference type="EMBL" id="JADNRY010000455">
    <property type="protein sequence ID" value="KAF9052530.1"/>
    <property type="molecule type" value="Genomic_DNA"/>
</dbReference>
<proteinExistence type="predicted"/>